<keyword evidence="1" id="KW-0479">Metal-binding</keyword>
<sequence>MDETFDFSLKSEPYDTVSEGSSAHDSQDGGLVSKDGEPEETEEVRHQSGSPGKMSNNPCNKIVAGTNSIKEDQLNKDNRDDNVGMEDEDIAVSHTEEEKRHSNCEAPNDNLKQSPTPKKSKDIMQGADPKEKVRKATKPDKGNATKRKKEREEEVDVDGDANADEGELTVTPTPTKRNRQRRRRTLSSGLHSSSLQQKMSMSDVPRNSSDSIATPSANTVESENDQAPLWQYVTKLERSGKGGGNIPFKCNFCQLTYKGSYYRVKSHLLKVK</sequence>
<feature type="region of interest" description="Disordered" evidence="5">
    <location>
        <begin position="1"/>
        <end position="224"/>
    </location>
</feature>
<evidence type="ECO:0000259" key="6">
    <source>
        <dbReference type="PROSITE" id="PS50808"/>
    </source>
</evidence>
<organism evidence="7 8">
    <name type="scientific">Dipteronia sinensis</name>
    <dbReference type="NCBI Taxonomy" id="43782"/>
    <lineage>
        <taxon>Eukaryota</taxon>
        <taxon>Viridiplantae</taxon>
        <taxon>Streptophyta</taxon>
        <taxon>Embryophyta</taxon>
        <taxon>Tracheophyta</taxon>
        <taxon>Spermatophyta</taxon>
        <taxon>Magnoliopsida</taxon>
        <taxon>eudicotyledons</taxon>
        <taxon>Gunneridae</taxon>
        <taxon>Pentapetalae</taxon>
        <taxon>rosids</taxon>
        <taxon>malvids</taxon>
        <taxon>Sapindales</taxon>
        <taxon>Sapindaceae</taxon>
        <taxon>Hippocastanoideae</taxon>
        <taxon>Acereae</taxon>
        <taxon>Dipteronia</taxon>
    </lineage>
</organism>
<dbReference type="InterPro" id="IPR003656">
    <property type="entry name" value="Znf_BED"/>
</dbReference>
<keyword evidence="3" id="KW-0862">Zinc</keyword>
<feature type="compositionally biased region" description="Acidic residues" evidence="5">
    <location>
        <begin position="153"/>
        <end position="167"/>
    </location>
</feature>
<feature type="compositionally biased region" description="Basic residues" evidence="5">
    <location>
        <begin position="176"/>
        <end position="185"/>
    </location>
</feature>
<evidence type="ECO:0000313" key="8">
    <source>
        <dbReference type="Proteomes" id="UP001281410"/>
    </source>
</evidence>
<evidence type="ECO:0000256" key="2">
    <source>
        <dbReference type="ARBA" id="ARBA00022771"/>
    </source>
</evidence>
<evidence type="ECO:0000256" key="5">
    <source>
        <dbReference type="SAM" id="MobiDB-lite"/>
    </source>
</evidence>
<feature type="domain" description="BED-type" evidence="6">
    <location>
        <begin position="224"/>
        <end position="272"/>
    </location>
</feature>
<protein>
    <recommendedName>
        <fullName evidence="6">BED-type domain-containing protein</fullName>
    </recommendedName>
</protein>
<evidence type="ECO:0000256" key="3">
    <source>
        <dbReference type="ARBA" id="ARBA00022833"/>
    </source>
</evidence>
<feature type="compositionally biased region" description="Basic and acidic residues" evidence="5">
    <location>
        <begin position="94"/>
        <end position="103"/>
    </location>
</feature>
<dbReference type="GO" id="GO:0003677">
    <property type="term" value="F:DNA binding"/>
    <property type="evidence" value="ECO:0007669"/>
    <property type="project" value="InterPro"/>
</dbReference>
<dbReference type="EMBL" id="JANJYJ010000010">
    <property type="protein sequence ID" value="KAK3184884.1"/>
    <property type="molecule type" value="Genomic_DNA"/>
</dbReference>
<accession>A0AAD9ZP71</accession>
<gene>
    <name evidence="7" type="ORF">Dsin_032170</name>
</gene>
<comment type="caution">
    <text evidence="7">The sequence shown here is derived from an EMBL/GenBank/DDBJ whole genome shotgun (WGS) entry which is preliminary data.</text>
</comment>
<feature type="compositionally biased region" description="Polar residues" evidence="5">
    <location>
        <begin position="196"/>
        <end position="221"/>
    </location>
</feature>
<keyword evidence="2 4" id="KW-0863">Zinc-finger</keyword>
<feature type="compositionally biased region" description="Basic and acidic residues" evidence="5">
    <location>
        <begin position="69"/>
        <end position="82"/>
    </location>
</feature>
<evidence type="ECO:0000256" key="4">
    <source>
        <dbReference type="PROSITE-ProRule" id="PRU00027"/>
    </source>
</evidence>
<proteinExistence type="predicted"/>
<feature type="compositionally biased region" description="Polar residues" evidence="5">
    <location>
        <begin position="47"/>
        <end position="59"/>
    </location>
</feature>
<evidence type="ECO:0000256" key="1">
    <source>
        <dbReference type="ARBA" id="ARBA00022723"/>
    </source>
</evidence>
<name>A0AAD9ZP71_9ROSI</name>
<dbReference type="GO" id="GO:0008270">
    <property type="term" value="F:zinc ion binding"/>
    <property type="evidence" value="ECO:0007669"/>
    <property type="project" value="UniProtKB-KW"/>
</dbReference>
<keyword evidence="8" id="KW-1185">Reference proteome</keyword>
<dbReference type="AlphaFoldDB" id="A0AAD9ZP71"/>
<feature type="compositionally biased region" description="Low complexity" evidence="5">
    <location>
        <begin position="186"/>
        <end position="195"/>
    </location>
</feature>
<reference evidence="7" key="1">
    <citation type="journal article" date="2023" name="Plant J.">
        <title>Genome sequences and population genomics provide insights into the demographic history, inbreeding, and mutation load of two 'living fossil' tree species of Dipteronia.</title>
        <authorList>
            <person name="Feng Y."/>
            <person name="Comes H.P."/>
            <person name="Chen J."/>
            <person name="Zhu S."/>
            <person name="Lu R."/>
            <person name="Zhang X."/>
            <person name="Li P."/>
            <person name="Qiu J."/>
            <person name="Olsen K.M."/>
            <person name="Qiu Y."/>
        </authorList>
    </citation>
    <scope>NUCLEOTIDE SEQUENCE</scope>
    <source>
        <strain evidence="7">NBL</strain>
    </source>
</reference>
<dbReference type="PROSITE" id="PS50808">
    <property type="entry name" value="ZF_BED"/>
    <property type="match status" value="1"/>
</dbReference>
<evidence type="ECO:0000313" key="7">
    <source>
        <dbReference type="EMBL" id="KAK3184884.1"/>
    </source>
</evidence>
<dbReference type="Proteomes" id="UP001281410">
    <property type="component" value="Unassembled WGS sequence"/>
</dbReference>